<evidence type="ECO:0000313" key="4">
    <source>
        <dbReference type="Proteomes" id="UP000177382"/>
    </source>
</evidence>
<feature type="transmembrane region" description="Helical" evidence="1">
    <location>
        <begin position="64"/>
        <end position="86"/>
    </location>
</feature>
<proteinExistence type="predicted"/>
<feature type="transmembrane region" description="Helical" evidence="1">
    <location>
        <begin position="173"/>
        <end position="206"/>
    </location>
</feature>
<evidence type="ECO:0000259" key="2">
    <source>
        <dbReference type="Pfam" id="PF10131"/>
    </source>
</evidence>
<feature type="transmembrane region" description="Helical" evidence="1">
    <location>
        <begin position="139"/>
        <end position="161"/>
    </location>
</feature>
<feature type="domain" description="Membrane protein 6-pyruvoyl-tetrahydropterin synthase-related" evidence="2">
    <location>
        <begin position="72"/>
        <end position="398"/>
    </location>
</feature>
<accession>A0A1F7XKE0</accession>
<comment type="caution">
    <text evidence="3">The sequence shown here is derived from an EMBL/GenBank/DDBJ whole genome shotgun (WGS) entry which is preliminary data.</text>
</comment>
<feature type="transmembrane region" description="Helical" evidence="1">
    <location>
        <begin position="373"/>
        <end position="393"/>
    </location>
</feature>
<dbReference type="InterPro" id="IPR018776">
    <property type="entry name" value="Membrane_prot_PTPS-rel_domain"/>
</dbReference>
<feature type="transmembrane region" description="Helical" evidence="1">
    <location>
        <begin position="7"/>
        <end position="24"/>
    </location>
</feature>
<gene>
    <name evidence="3" type="ORF">A2V97_02470</name>
</gene>
<dbReference type="STRING" id="1802485.A2V97_02470"/>
<feature type="transmembrane region" description="Helical" evidence="1">
    <location>
        <begin position="282"/>
        <end position="301"/>
    </location>
</feature>
<keyword evidence="1" id="KW-0472">Membrane</keyword>
<evidence type="ECO:0000313" key="3">
    <source>
        <dbReference type="EMBL" id="OGM15522.1"/>
    </source>
</evidence>
<feature type="transmembrane region" description="Helical" evidence="1">
    <location>
        <begin position="93"/>
        <end position="110"/>
    </location>
</feature>
<feature type="transmembrane region" description="Helical" evidence="1">
    <location>
        <begin position="218"/>
        <end position="235"/>
    </location>
</feature>
<sequence>MKKLFKSPFVILVLICLPAIYFLLRPGFYEPQDLHHIADIFQMYKAVVSGQLPPRLGPDYLWGFGYPLFNLYYVLPFYLGAVFYALTKSLTGSFEFVFVVAASLSIFGMYLFLREFFGKIASLTGSILYLYTPYRAVQIYVRGAMGEALAMAVIPFVFWGATRVVKEPSRANISILGLTLAALILSHNYLWLLAAPFLALFCLVFLYRKESRGKSVKVLILGVLLGAGASSYWWLPAVKEFNLVSGITPFALEDHFPFIKQLLLPSWGYGASVWGPYDGMSFQVGVVNLAVVAGSLVIIFLKRKNLGKYGSILALAIGGFFVSVVMMNIRTLPLWKLLPIYQFVQFPWRLLFLTTFFSAILGAFLIDAFSRKIALWVGLAVAVLSISLTWGYFRPSQVVYKPDDFYLTRMFAIASEGEERIGVSQDYINWSEDYLLLPLGVKKADRLFTPKIVGDENATVLEIEKINQVDYRAEVEARSQAKVTFYSLYFPGWTSTLDGVSTQITQGEPFGQMEVTVAQGRHTVEFSWKETPQRLAADLVSLISLGIGVWLLLDKRGRRDATT</sequence>
<feature type="transmembrane region" description="Helical" evidence="1">
    <location>
        <begin position="313"/>
        <end position="334"/>
    </location>
</feature>
<feature type="transmembrane region" description="Helical" evidence="1">
    <location>
        <begin position="346"/>
        <end position="366"/>
    </location>
</feature>
<evidence type="ECO:0000256" key="1">
    <source>
        <dbReference type="SAM" id="Phobius"/>
    </source>
</evidence>
<reference evidence="3 4" key="1">
    <citation type="journal article" date="2016" name="Nat. Commun.">
        <title>Thousands of microbial genomes shed light on interconnected biogeochemical processes in an aquifer system.</title>
        <authorList>
            <person name="Anantharaman K."/>
            <person name="Brown C.T."/>
            <person name="Hug L.A."/>
            <person name="Sharon I."/>
            <person name="Castelle C.J."/>
            <person name="Probst A.J."/>
            <person name="Thomas B.C."/>
            <person name="Singh A."/>
            <person name="Wilkins M.J."/>
            <person name="Karaoz U."/>
            <person name="Brodie E.L."/>
            <person name="Williams K.H."/>
            <person name="Hubbard S.S."/>
            <person name="Banfield J.F."/>
        </authorList>
    </citation>
    <scope>NUCLEOTIDE SEQUENCE [LARGE SCALE GENOMIC DNA]</scope>
</reference>
<organism evidence="3 4">
    <name type="scientific">Candidatus Woesebacteria bacterium RBG_16_42_24</name>
    <dbReference type="NCBI Taxonomy" id="1802485"/>
    <lineage>
        <taxon>Bacteria</taxon>
        <taxon>Candidatus Woeseibacteriota</taxon>
    </lineage>
</organism>
<keyword evidence="1" id="KW-0812">Transmembrane</keyword>
<name>A0A1F7XKE0_9BACT</name>
<keyword evidence="1" id="KW-1133">Transmembrane helix</keyword>
<dbReference type="Proteomes" id="UP000177382">
    <property type="component" value="Unassembled WGS sequence"/>
</dbReference>
<feature type="transmembrane region" description="Helical" evidence="1">
    <location>
        <begin position="535"/>
        <end position="553"/>
    </location>
</feature>
<dbReference type="AlphaFoldDB" id="A0A1F7XKE0"/>
<dbReference type="Pfam" id="PF10131">
    <property type="entry name" value="PTPS_related"/>
    <property type="match status" value="1"/>
</dbReference>
<dbReference type="EMBL" id="MGFX01000003">
    <property type="protein sequence ID" value="OGM15522.1"/>
    <property type="molecule type" value="Genomic_DNA"/>
</dbReference>
<protein>
    <recommendedName>
        <fullName evidence="2">Membrane protein 6-pyruvoyl-tetrahydropterin synthase-related domain-containing protein</fullName>
    </recommendedName>
</protein>